<dbReference type="AlphaFoldDB" id="A0AAV2HLN0"/>
<name>A0AAV2HLN0_LYMST</name>
<gene>
    <name evidence="2" type="ORF">GSLYS_00008906001</name>
</gene>
<feature type="region of interest" description="Disordered" evidence="1">
    <location>
        <begin position="27"/>
        <end position="47"/>
    </location>
</feature>
<comment type="caution">
    <text evidence="2">The sequence shown here is derived from an EMBL/GenBank/DDBJ whole genome shotgun (WGS) entry which is preliminary data.</text>
</comment>
<protein>
    <submittedName>
        <fullName evidence="2">Uncharacterized protein</fullName>
    </submittedName>
</protein>
<reference evidence="2 3" key="1">
    <citation type="submission" date="2024-04" db="EMBL/GenBank/DDBJ databases">
        <authorList>
            <consortium name="Genoscope - CEA"/>
            <person name="William W."/>
        </authorList>
    </citation>
    <scope>NUCLEOTIDE SEQUENCE [LARGE SCALE GENOMIC DNA]</scope>
</reference>
<evidence type="ECO:0000313" key="2">
    <source>
        <dbReference type="EMBL" id="CAL1534946.1"/>
    </source>
</evidence>
<feature type="compositionally biased region" description="Polar residues" evidence="1">
    <location>
        <begin position="169"/>
        <end position="181"/>
    </location>
</feature>
<organism evidence="2 3">
    <name type="scientific">Lymnaea stagnalis</name>
    <name type="common">Great pond snail</name>
    <name type="synonym">Helix stagnalis</name>
    <dbReference type="NCBI Taxonomy" id="6523"/>
    <lineage>
        <taxon>Eukaryota</taxon>
        <taxon>Metazoa</taxon>
        <taxon>Spiralia</taxon>
        <taxon>Lophotrochozoa</taxon>
        <taxon>Mollusca</taxon>
        <taxon>Gastropoda</taxon>
        <taxon>Heterobranchia</taxon>
        <taxon>Euthyneura</taxon>
        <taxon>Panpulmonata</taxon>
        <taxon>Hygrophila</taxon>
        <taxon>Lymnaeoidea</taxon>
        <taxon>Lymnaeidae</taxon>
        <taxon>Lymnaea</taxon>
    </lineage>
</organism>
<keyword evidence="3" id="KW-1185">Reference proteome</keyword>
<feature type="region of interest" description="Disordered" evidence="1">
    <location>
        <begin position="147"/>
        <end position="215"/>
    </location>
</feature>
<sequence>MSSMAPNADGASTYSTSTSIRNRFKRLVQGKTPSQLEKERALQKSKDRRKLLKELESTCKNERTDFTLLENYLNTKLAHRGQVTQRIVGSFDYSHTERRNLEIEKIAKRARRMSVSRNKRIEEHVTKHSLYDESLRRAVIESLESKKIKKKSQSYRRPSDVNGPARDGNSPNSSNRDSWQRMSLVHERISSRSTPHTMSGSRRGSDDDDEEIFLQLRRGSLSPPVLVRRGTLPSVITGRRGTLSSVPEKRGK</sequence>
<dbReference type="Proteomes" id="UP001497497">
    <property type="component" value="Unassembled WGS sequence"/>
</dbReference>
<evidence type="ECO:0000313" key="3">
    <source>
        <dbReference type="Proteomes" id="UP001497497"/>
    </source>
</evidence>
<feature type="compositionally biased region" description="Basic and acidic residues" evidence="1">
    <location>
        <begin position="36"/>
        <end position="45"/>
    </location>
</feature>
<accession>A0AAV2HLN0</accession>
<proteinExistence type="predicted"/>
<dbReference type="EMBL" id="CAXITT010000187">
    <property type="protein sequence ID" value="CAL1534946.1"/>
    <property type="molecule type" value="Genomic_DNA"/>
</dbReference>
<evidence type="ECO:0000256" key="1">
    <source>
        <dbReference type="SAM" id="MobiDB-lite"/>
    </source>
</evidence>